<keyword evidence="4" id="KW-0641">Proline biosynthesis</keyword>
<dbReference type="PANTHER" id="PTHR11645">
    <property type="entry name" value="PYRROLINE-5-CARBOXYLATE REDUCTASE"/>
    <property type="match status" value="1"/>
</dbReference>
<dbReference type="eggNOG" id="COG0345">
    <property type="taxonomic scope" value="Bacteria"/>
</dbReference>
<comment type="catalytic activity">
    <reaction evidence="4">
        <text>L-proline + NADP(+) = (S)-1-pyrroline-5-carboxylate + NADPH + 2 H(+)</text>
        <dbReference type="Rhea" id="RHEA:14109"/>
        <dbReference type="ChEBI" id="CHEBI:15378"/>
        <dbReference type="ChEBI" id="CHEBI:17388"/>
        <dbReference type="ChEBI" id="CHEBI:57783"/>
        <dbReference type="ChEBI" id="CHEBI:58349"/>
        <dbReference type="ChEBI" id="CHEBI:60039"/>
        <dbReference type="EC" id="1.5.1.2"/>
    </reaction>
</comment>
<sequence length="259" mass="27167">MALDFSIGIIGSGMLGAAIAEALWRAEPQALFVANRSGKAPDIPGFPAENVLTDPQALADRCDVVILCVPPAAARDLRIDATDKLVISVMAGVPLAELSRISGSLRVIRAMSSPAAAQALAYSPWFASDAITEQDRARTRALFEACGQTDELHDEAQIDLFTAMTGPVPGFVAACAAAMARHAEAEGVPPEVADRAVRQLFRSAGEMMTEGPTPQAHVQEMIDYAGTTAAGLVTLRDNGFGACLAEGLAAATRKSREIY</sequence>
<keyword evidence="4" id="KW-0963">Cytoplasm</keyword>
<evidence type="ECO:0000259" key="7">
    <source>
        <dbReference type="Pfam" id="PF14748"/>
    </source>
</evidence>
<dbReference type="AlphaFoldDB" id="A0A074JK94"/>
<dbReference type="Gene3D" id="1.10.3730.10">
    <property type="entry name" value="ProC C-terminal domain-like"/>
    <property type="match status" value="1"/>
</dbReference>
<dbReference type="PIRSF" id="PIRSF000193">
    <property type="entry name" value="Pyrrol-5-carb_rd"/>
    <property type="match status" value="1"/>
</dbReference>
<reference evidence="8 9" key="1">
    <citation type="submission" date="2013-07" db="EMBL/GenBank/DDBJ databases">
        <title>Thioclava pacifica DSM 10166 Genome Sequencing.</title>
        <authorList>
            <person name="Lai Q."/>
            <person name="Shao Z."/>
        </authorList>
    </citation>
    <scope>NUCLEOTIDE SEQUENCE [LARGE SCALE GENOMIC DNA]</scope>
    <source>
        <strain evidence="8 9">DSM 10166</strain>
    </source>
</reference>
<dbReference type="GO" id="GO:0055129">
    <property type="term" value="P:L-proline biosynthetic process"/>
    <property type="evidence" value="ECO:0007669"/>
    <property type="project" value="UniProtKB-UniRule"/>
</dbReference>
<evidence type="ECO:0000259" key="6">
    <source>
        <dbReference type="Pfam" id="PF03807"/>
    </source>
</evidence>
<dbReference type="InterPro" id="IPR036291">
    <property type="entry name" value="NAD(P)-bd_dom_sf"/>
</dbReference>
<evidence type="ECO:0000313" key="8">
    <source>
        <dbReference type="EMBL" id="KEO56008.1"/>
    </source>
</evidence>
<evidence type="ECO:0000313" key="9">
    <source>
        <dbReference type="Proteomes" id="UP000027432"/>
    </source>
</evidence>
<dbReference type="Pfam" id="PF03807">
    <property type="entry name" value="F420_oxidored"/>
    <property type="match status" value="1"/>
</dbReference>
<evidence type="ECO:0000256" key="3">
    <source>
        <dbReference type="ARBA" id="ARBA00023002"/>
    </source>
</evidence>
<dbReference type="HAMAP" id="MF_01925">
    <property type="entry name" value="P5C_reductase"/>
    <property type="match status" value="1"/>
</dbReference>
<accession>A0A074JK94</accession>
<comment type="similarity">
    <text evidence="1 4">Belongs to the pyrroline-5-carboxylate reductase family.</text>
</comment>
<comment type="function">
    <text evidence="4">Catalyzes the reduction of 1-pyrroline-5-carboxylate (PCA) to L-proline.</text>
</comment>
<comment type="caution">
    <text evidence="8">The sequence shown here is derived from an EMBL/GenBank/DDBJ whole genome shotgun (WGS) entry which is preliminary data.</text>
</comment>
<evidence type="ECO:0000256" key="1">
    <source>
        <dbReference type="ARBA" id="ARBA00005525"/>
    </source>
</evidence>
<feature type="domain" description="Pyrroline-5-carboxylate reductase dimerisation" evidence="7">
    <location>
        <begin position="155"/>
        <end position="257"/>
    </location>
</feature>
<organism evidence="8 9">
    <name type="scientific">Thioclava pacifica DSM 10166</name>
    <dbReference type="NCBI Taxonomy" id="1353537"/>
    <lineage>
        <taxon>Bacteria</taxon>
        <taxon>Pseudomonadati</taxon>
        <taxon>Pseudomonadota</taxon>
        <taxon>Alphaproteobacteria</taxon>
        <taxon>Rhodobacterales</taxon>
        <taxon>Paracoccaceae</taxon>
        <taxon>Thioclava</taxon>
    </lineage>
</organism>
<dbReference type="InterPro" id="IPR029036">
    <property type="entry name" value="P5CR_dimer"/>
</dbReference>
<comment type="subcellular location">
    <subcellularLocation>
        <location evidence="4">Cytoplasm</location>
    </subcellularLocation>
</comment>
<evidence type="ECO:0000256" key="4">
    <source>
        <dbReference type="HAMAP-Rule" id="MF_01925"/>
    </source>
</evidence>
<comment type="catalytic activity">
    <reaction evidence="4">
        <text>L-proline + NAD(+) = (S)-1-pyrroline-5-carboxylate + NADH + 2 H(+)</text>
        <dbReference type="Rhea" id="RHEA:14105"/>
        <dbReference type="ChEBI" id="CHEBI:15378"/>
        <dbReference type="ChEBI" id="CHEBI:17388"/>
        <dbReference type="ChEBI" id="CHEBI:57540"/>
        <dbReference type="ChEBI" id="CHEBI:57945"/>
        <dbReference type="ChEBI" id="CHEBI:60039"/>
        <dbReference type="EC" id="1.5.1.2"/>
    </reaction>
</comment>
<dbReference type="SUPFAM" id="SSF51735">
    <property type="entry name" value="NAD(P)-binding Rossmann-fold domains"/>
    <property type="match status" value="1"/>
</dbReference>
<dbReference type="EMBL" id="AUND01000001">
    <property type="protein sequence ID" value="KEO56008.1"/>
    <property type="molecule type" value="Genomic_DNA"/>
</dbReference>
<dbReference type="UniPathway" id="UPA00098">
    <property type="reaction ID" value="UER00361"/>
</dbReference>
<dbReference type="STRING" id="1353537.TP2_00380"/>
<gene>
    <name evidence="4" type="primary">proC</name>
    <name evidence="8" type="ORF">TP2_00380</name>
</gene>
<dbReference type="Proteomes" id="UP000027432">
    <property type="component" value="Unassembled WGS sequence"/>
</dbReference>
<evidence type="ECO:0000256" key="2">
    <source>
        <dbReference type="ARBA" id="ARBA00022857"/>
    </source>
</evidence>
<dbReference type="GO" id="GO:0004735">
    <property type="term" value="F:pyrroline-5-carboxylate reductase activity"/>
    <property type="evidence" value="ECO:0007669"/>
    <property type="project" value="UniProtKB-UniRule"/>
</dbReference>
<dbReference type="GO" id="GO:0005737">
    <property type="term" value="C:cytoplasm"/>
    <property type="evidence" value="ECO:0007669"/>
    <property type="project" value="UniProtKB-SubCell"/>
</dbReference>
<dbReference type="InterPro" id="IPR008927">
    <property type="entry name" value="6-PGluconate_DH-like_C_sf"/>
</dbReference>
<dbReference type="InterPro" id="IPR000304">
    <property type="entry name" value="Pyrroline-COOH_reductase"/>
</dbReference>
<feature type="domain" description="Pyrroline-5-carboxylate reductase catalytic N-terminal" evidence="6">
    <location>
        <begin position="7"/>
        <end position="92"/>
    </location>
</feature>
<keyword evidence="2 4" id="KW-0521">NADP</keyword>
<dbReference type="PANTHER" id="PTHR11645:SF0">
    <property type="entry name" value="PYRROLINE-5-CARBOXYLATE REDUCTASE 3"/>
    <property type="match status" value="1"/>
</dbReference>
<evidence type="ECO:0000256" key="5">
    <source>
        <dbReference type="PIRSR" id="PIRSR000193-1"/>
    </source>
</evidence>
<protein>
    <recommendedName>
        <fullName evidence="4">Pyrroline-5-carboxylate reductase</fullName>
        <shortName evidence="4">P5C reductase</shortName>
        <shortName evidence="4">P5CR</shortName>
        <ecNumber evidence="4">1.5.1.2</ecNumber>
    </recommendedName>
    <alternativeName>
        <fullName evidence="4">PCA reductase</fullName>
    </alternativeName>
</protein>
<proteinExistence type="inferred from homology"/>
<name>A0A074JK94_9RHOB</name>
<comment type="pathway">
    <text evidence="4">Amino-acid biosynthesis; L-proline biosynthesis; L-proline from L-glutamate 5-semialdehyde: step 1/1.</text>
</comment>
<dbReference type="RefSeq" id="WP_038072171.1">
    <property type="nucleotide sequence ID" value="NZ_AUND01000001.1"/>
</dbReference>
<dbReference type="Gene3D" id="3.40.50.720">
    <property type="entry name" value="NAD(P)-binding Rossmann-like Domain"/>
    <property type="match status" value="1"/>
</dbReference>
<keyword evidence="9" id="KW-1185">Reference proteome</keyword>
<dbReference type="SUPFAM" id="SSF48179">
    <property type="entry name" value="6-phosphogluconate dehydrogenase C-terminal domain-like"/>
    <property type="match status" value="1"/>
</dbReference>
<keyword evidence="3 4" id="KW-0560">Oxidoreductase</keyword>
<dbReference type="Pfam" id="PF14748">
    <property type="entry name" value="P5CR_dimer"/>
    <property type="match status" value="1"/>
</dbReference>
<dbReference type="EC" id="1.5.1.2" evidence="4"/>
<dbReference type="InterPro" id="IPR028939">
    <property type="entry name" value="P5C_Rdtase_cat_N"/>
</dbReference>
<keyword evidence="4" id="KW-0028">Amino-acid biosynthesis</keyword>
<dbReference type="OrthoDB" id="8418678at2"/>
<feature type="binding site" evidence="5">
    <location>
        <begin position="10"/>
        <end position="15"/>
    </location>
    <ligand>
        <name>NADP(+)</name>
        <dbReference type="ChEBI" id="CHEBI:58349"/>
    </ligand>
</feature>